<dbReference type="EMBL" id="CP068439">
    <property type="protein sequence ID" value="QQX77162.1"/>
    <property type="molecule type" value="Genomic_DNA"/>
</dbReference>
<accession>A0ABX7DUE9</accession>
<keyword evidence="4" id="KW-0472">Membrane</keyword>
<dbReference type="InterPro" id="IPR018060">
    <property type="entry name" value="HTH_AraC"/>
</dbReference>
<sequence length="177" mass="20192">MIPWNIGTVIAFLLILLYSYLGYKGIFQSNILLPGFVVNESLKEGGNDKNVITSISSIGITEEEASDLKIRLYELLDVKKLYLNDSLSLTDLAEAMDISSRKLSEFLNKNLDINFYTLINDYRVAEVQERLKEEESKKYTLLGLAQDSGFQSKASFNRIFKNKTGMSPSQYRQMYSQ</sequence>
<dbReference type="InterPro" id="IPR020449">
    <property type="entry name" value="Tscrpt_reg_AraC-type_HTH"/>
</dbReference>
<keyword evidence="1" id="KW-0805">Transcription regulation</keyword>
<evidence type="ECO:0000313" key="7">
    <source>
        <dbReference type="Proteomes" id="UP000629420"/>
    </source>
</evidence>
<dbReference type="Gene3D" id="1.10.10.60">
    <property type="entry name" value="Homeodomain-like"/>
    <property type="match status" value="2"/>
</dbReference>
<keyword evidence="4" id="KW-1133">Transmembrane helix</keyword>
<evidence type="ECO:0000313" key="6">
    <source>
        <dbReference type="EMBL" id="QQX77162.1"/>
    </source>
</evidence>
<dbReference type="SMART" id="SM00342">
    <property type="entry name" value="HTH_ARAC"/>
    <property type="match status" value="1"/>
</dbReference>
<dbReference type="SUPFAM" id="SSF46689">
    <property type="entry name" value="Homeodomain-like"/>
    <property type="match status" value="1"/>
</dbReference>
<dbReference type="PROSITE" id="PS00041">
    <property type="entry name" value="HTH_ARAC_FAMILY_1"/>
    <property type="match status" value="1"/>
</dbReference>
<keyword evidence="7" id="KW-1185">Reference proteome</keyword>
<name>A0ABX7DUE9_9FLAO</name>
<dbReference type="Pfam" id="PF12833">
    <property type="entry name" value="HTH_18"/>
    <property type="match status" value="1"/>
</dbReference>
<evidence type="ECO:0000256" key="1">
    <source>
        <dbReference type="ARBA" id="ARBA00023015"/>
    </source>
</evidence>
<keyword evidence="4" id="KW-0812">Transmembrane</keyword>
<dbReference type="PANTHER" id="PTHR43280">
    <property type="entry name" value="ARAC-FAMILY TRANSCRIPTIONAL REGULATOR"/>
    <property type="match status" value="1"/>
</dbReference>
<keyword evidence="2" id="KW-0238">DNA-binding</keyword>
<keyword evidence="3" id="KW-0804">Transcription</keyword>
<dbReference type="PROSITE" id="PS01124">
    <property type="entry name" value="HTH_ARAC_FAMILY_2"/>
    <property type="match status" value="1"/>
</dbReference>
<gene>
    <name evidence="6" type="ORF">JK629_02500</name>
</gene>
<dbReference type="PRINTS" id="PR00032">
    <property type="entry name" value="HTHARAC"/>
</dbReference>
<evidence type="ECO:0000259" key="5">
    <source>
        <dbReference type="PROSITE" id="PS01124"/>
    </source>
</evidence>
<feature type="transmembrane region" description="Helical" evidence="4">
    <location>
        <begin position="6"/>
        <end position="23"/>
    </location>
</feature>
<reference evidence="6 7" key="1">
    <citation type="submission" date="2021-01" db="EMBL/GenBank/DDBJ databases">
        <title>Aequorivita sp. strain KX20305, a bacterium isolated from the sediment collected at a cold seep field in South China Sea.</title>
        <authorList>
            <person name="Zhang H."/>
            <person name="Li C."/>
        </authorList>
    </citation>
    <scope>NUCLEOTIDE SEQUENCE [LARGE SCALE GENOMIC DNA]</scope>
    <source>
        <strain evidence="6 7">KX20305</strain>
    </source>
</reference>
<dbReference type="PANTHER" id="PTHR43280:SF29">
    <property type="entry name" value="ARAC-FAMILY TRANSCRIPTIONAL REGULATOR"/>
    <property type="match status" value="1"/>
</dbReference>
<evidence type="ECO:0000256" key="2">
    <source>
        <dbReference type="ARBA" id="ARBA00023125"/>
    </source>
</evidence>
<dbReference type="InterPro" id="IPR018062">
    <property type="entry name" value="HTH_AraC-typ_CS"/>
</dbReference>
<evidence type="ECO:0000256" key="4">
    <source>
        <dbReference type="SAM" id="Phobius"/>
    </source>
</evidence>
<dbReference type="RefSeq" id="WP_202337065.1">
    <property type="nucleotide sequence ID" value="NZ_CP068439.1"/>
</dbReference>
<organism evidence="6 7">
    <name type="scientific">Aequorivita iocasae</name>
    <dbReference type="NCBI Taxonomy" id="2803865"/>
    <lineage>
        <taxon>Bacteria</taxon>
        <taxon>Pseudomonadati</taxon>
        <taxon>Bacteroidota</taxon>
        <taxon>Flavobacteriia</taxon>
        <taxon>Flavobacteriales</taxon>
        <taxon>Flavobacteriaceae</taxon>
        <taxon>Aequorivita</taxon>
    </lineage>
</organism>
<proteinExistence type="predicted"/>
<evidence type="ECO:0000256" key="3">
    <source>
        <dbReference type="ARBA" id="ARBA00023163"/>
    </source>
</evidence>
<feature type="domain" description="HTH araC/xylS-type" evidence="5">
    <location>
        <begin position="73"/>
        <end position="174"/>
    </location>
</feature>
<protein>
    <submittedName>
        <fullName evidence="6">AraC family transcriptional regulator</fullName>
    </submittedName>
</protein>
<dbReference type="InterPro" id="IPR009057">
    <property type="entry name" value="Homeodomain-like_sf"/>
</dbReference>
<dbReference type="Proteomes" id="UP000629420">
    <property type="component" value="Chromosome"/>
</dbReference>